<feature type="transmembrane region" description="Helical" evidence="13">
    <location>
        <begin position="489"/>
        <end position="515"/>
    </location>
</feature>
<organism evidence="14 15">
    <name type="scientific">Frankliniella fusca</name>
    <dbReference type="NCBI Taxonomy" id="407009"/>
    <lineage>
        <taxon>Eukaryota</taxon>
        <taxon>Metazoa</taxon>
        <taxon>Ecdysozoa</taxon>
        <taxon>Arthropoda</taxon>
        <taxon>Hexapoda</taxon>
        <taxon>Insecta</taxon>
        <taxon>Pterygota</taxon>
        <taxon>Neoptera</taxon>
        <taxon>Paraneoptera</taxon>
        <taxon>Thysanoptera</taxon>
        <taxon>Terebrantia</taxon>
        <taxon>Thripoidea</taxon>
        <taxon>Thripidae</taxon>
        <taxon>Frankliniella</taxon>
    </lineage>
</organism>
<keyword evidence="4 12" id="KW-0894">Sodium channel</keyword>
<keyword evidence="15" id="KW-1185">Reference proteome</keyword>
<dbReference type="AlphaFoldDB" id="A0AAE1LGM4"/>
<evidence type="ECO:0000256" key="3">
    <source>
        <dbReference type="ARBA" id="ARBA00022448"/>
    </source>
</evidence>
<dbReference type="Gene3D" id="1.10.287.820">
    <property type="entry name" value="Acid-sensing ion channel domain"/>
    <property type="match status" value="1"/>
</dbReference>
<evidence type="ECO:0000256" key="9">
    <source>
        <dbReference type="ARBA" id="ARBA00023136"/>
    </source>
</evidence>
<dbReference type="PANTHER" id="PTHR11690">
    <property type="entry name" value="AMILORIDE-SENSITIVE SODIUM CHANNEL-RELATED"/>
    <property type="match status" value="1"/>
</dbReference>
<keyword evidence="9 13" id="KW-0472">Membrane</keyword>
<dbReference type="InterPro" id="IPR001873">
    <property type="entry name" value="ENaC"/>
</dbReference>
<keyword evidence="6 13" id="KW-1133">Transmembrane helix</keyword>
<evidence type="ECO:0000256" key="5">
    <source>
        <dbReference type="ARBA" id="ARBA00022692"/>
    </source>
</evidence>
<keyword evidence="3 12" id="KW-0813">Transport</keyword>
<evidence type="ECO:0000256" key="6">
    <source>
        <dbReference type="ARBA" id="ARBA00022989"/>
    </source>
</evidence>
<dbReference type="EMBL" id="JAHWGI010000723">
    <property type="protein sequence ID" value="KAK3917347.1"/>
    <property type="molecule type" value="Genomic_DNA"/>
</dbReference>
<comment type="subcellular location">
    <subcellularLocation>
        <location evidence="1">Membrane</location>
        <topology evidence="1">Multi-pass membrane protein</topology>
    </subcellularLocation>
</comment>
<keyword evidence="11 12" id="KW-0407">Ion channel</keyword>
<dbReference type="GO" id="GO:0015280">
    <property type="term" value="F:ligand-gated sodium channel activity"/>
    <property type="evidence" value="ECO:0007669"/>
    <property type="project" value="TreeGrafter"/>
</dbReference>
<dbReference type="PANTHER" id="PTHR11690:SF247">
    <property type="entry name" value="PICKPOCKET 23, ISOFORM C"/>
    <property type="match status" value="1"/>
</dbReference>
<gene>
    <name evidence="14" type="ORF">KUF71_006878</name>
</gene>
<evidence type="ECO:0000256" key="8">
    <source>
        <dbReference type="ARBA" id="ARBA00023065"/>
    </source>
</evidence>
<proteinExistence type="inferred from homology"/>
<evidence type="ECO:0000313" key="14">
    <source>
        <dbReference type="EMBL" id="KAK3917347.1"/>
    </source>
</evidence>
<reference evidence="14" key="1">
    <citation type="submission" date="2021-07" db="EMBL/GenBank/DDBJ databases">
        <authorList>
            <person name="Catto M.A."/>
            <person name="Jacobson A."/>
            <person name="Kennedy G."/>
            <person name="Labadie P."/>
            <person name="Hunt B.G."/>
            <person name="Srinivasan R."/>
        </authorList>
    </citation>
    <scope>NUCLEOTIDE SEQUENCE</scope>
    <source>
        <strain evidence="14">PL_HMW_Pooled</strain>
        <tissue evidence="14">Head</tissue>
    </source>
</reference>
<evidence type="ECO:0000256" key="4">
    <source>
        <dbReference type="ARBA" id="ARBA00022461"/>
    </source>
</evidence>
<dbReference type="Pfam" id="PF00858">
    <property type="entry name" value="ASC"/>
    <property type="match status" value="2"/>
</dbReference>
<sequence length="609" mass="68819">MGGGGGPRGLKWKLLQANWAYQSRQFFETSTLHGVRYIAEKGRPYHERLLWFISTTGGLMAALVIVDSLWDKFQTSPTITGLDSDFHNWDVPFPGVTLCLQLPYNDTRIEEYITKEWPDADEERRQYYTDFLQALTNVSIDSLHYLQPFVNDTSLPQNHLRQLTYQLMSGCEAFRDCAYKQSVEEARQDCCSMLFPVYTEHGFCHAFNLNYTIDDYPGPRRTGKFHEDLIEETDARWSFAFNTEDAVNNTVSVFISSANALPGADVNPQHVWNTRVSRLMFVPRMTYTVEDAKQLSIAQRGCVFWDEIKLKVDPIYTHASCVRQCRMDKILKQCGCLPFFYDLMRTPPHTMKNMSLRIYEIHFRRRGTATSQSCSASLTTWVGTTCKSWRGSVKLLGPMNLTCSCPLGCEHTVYDMEKPHEAGGEEGGGEGEGVEVGFLSWPLTRCVLLSATSGNTFVLQSILHRKSPDGSVPGRRRFKREVLFGQVDLLVAIGTIAGLFLGFSLLSGIEIVYLFTLRAWCMMHTDREHLEELADEYDRRGKEPVDLSLRPAFVKEQQQQQADAEAAALPAPLGALGPPLWRGAAGAGAGVATMNQRNMYAYPYGQYAY</sequence>
<keyword evidence="7" id="KW-0915">Sodium</keyword>
<evidence type="ECO:0000256" key="13">
    <source>
        <dbReference type="SAM" id="Phobius"/>
    </source>
</evidence>
<evidence type="ECO:0000256" key="2">
    <source>
        <dbReference type="ARBA" id="ARBA00007193"/>
    </source>
</evidence>
<evidence type="ECO:0000256" key="10">
    <source>
        <dbReference type="ARBA" id="ARBA00023201"/>
    </source>
</evidence>
<dbReference type="GO" id="GO:0005886">
    <property type="term" value="C:plasma membrane"/>
    <property type="evidence" value="ECO:0007669"/>
    <property type="project" value="TreeGrafter"/>
</dbReference>
<accession>A0AAE1LGM4</accession>
<dbReference type="Proteomes" id="UP001219518">
    <property type="component" value="Unassembled WGS sequence"/>
</dbReference>
<comment type="caution">
    <text evidence="14">The sequence shown here is derived from an EMBL/GenBank/DDBJ whole genome shotgun (WGS) entry which is preliminary data.</text>
</comment>
<name>A0AAE1LGM4_9NEOP</name>
<evidence type="ECO:0000256" key="11">
    <source>
        <dbReference type="ARBA" id="ARBA00023303"/>
    </source>
</evidence>
<evidence type="ECO:0000313" key="15">
    <source>
        <dbReference type="Proteomes" id="UP001219518"/>
    </source>
</evidence>
<evidence type="ECO:0000256" key="1">
    <source>
        <dbReference type="ARBA" id="ARBA00004141"/>
    </source>
</evidence>
<keyword evidence="10 12" id="KW-0739">Sodium transport</keyword>
<keyword evidence="8 12" id="KW-0406">Ion transport</keyword>
<comment type="similarity">
    <text evidence="2 12">Belongs to the amiloride-sensitive sodium channel (TC 1.A.6) family.</text>
</comment>
<evidence type="ECO:0000256" key="12">
    <source>
        <dbReference type="RuleBase" id="RU000679"/>
    </source>
</evidence>
<evidence type="ECO:0000256" key="7">
    <source>
        <dbReference type="ARBA" id="ARBA00023053"/>
    </source>
</evidence>
<reference evidence="14" key="2">
    <citation type="journal article" date="2023" name="BMC Genomics">
        <title>Pest status, molecular evolution, and epigenetic factors derived from the genome assembly of Frankliniella fusca, a thysanopteran phytovirus vector.</title>
        <authorList>
            <person name="Catto M.A."/>
            <person name="Labadie P.E."/>
            <person name="Jacobson A.L."/>
            <person name="Kennedy G.G."/>
            <person name="Srinivasan R."/>
            <person name="Hunt B.G."/>
        </authorList>
    </citation>
    <scope>NUCLEOTIDE SEQUENCE</scope>
    <source>
        <strain evidence="14">PL_HMW_Pooled</strain>
    </source>
</reference>
<keyword evidence="5 12" id="KW-0812">Transmembrane</keyword>
<protein>
    <submittedName>
        <fullName evidence="14">Sodium channel protein Nach</fullName>
    </submittedName>
</protein>